<dbReference type="GO" id="GO:0006281">
    <property type="term" value="P:DNA repair"/>
    <property type="evidence" value="ECO:0007669"/>
    <property type="project" value="UniProtKB-KW"/>
</dbReference>
<dbReference type="InterPro" id="IPR001373">
    <property type="entry name" value="Cullin_N"/>
</dbReference>
<dbReference type="FunFam" id="3.30.230.130:FF:000001">
    <property type="entry name" value="Cullin 4A"/>
    <property type="match status" value="1"/>
</dbReference>
<dbReference type="SMART" id="SM00884">
    <property type="entry name" value="Cullin_Nedd8"/>
    <property type="match status" value="1"/>
</dbReference>
<evidence type="ECO:0000313" key="19">
    <source>
        <dbReference type="Proteomes" id="UP000235965"/>
    </source>
</evidence>
<dbReference type="FunFam" id="1.20.1310.10:FF:000059">
    <property type="entry name" value="Cullin-4B"/>
    <property type="match status" value="1"/>
</dbReference>
<dbReference type="SUPFAM" id="SSF46785">
    <property type="entry name" value="Winged helix' DNA-binding domain"/>
    <property type="match status" value="1"/>
</dbReference>
<evidence type="ECO:0000256" key="16">
    <source>
        <dbReference type="RuleBase" id="RU003829"/>
    </source>
</evidence>
<accession>A0A2J7QC43</accession>
<comment type="pathway">
    <text evidence="3">Protein modification; protein ubiquitination.</text>
</comment>
<dbReference type="InterPro" id="IPR036388">
    <property type="entry name" value="WH-like_DNA-bd_sf"/>
</dbReference>
<evidence type="ECO:0000256" key="2">
    <source>
        <dbReference type="ARBA" id="ARBA00004496"/>
    </source>
</evidence>
<dbReference type="GO" id="GO:0031464">
    <property type="term" value="C:Cul4A-RING E3 ubiquitin ligase complex"/>
    <property type="evidence" value="ECO:0007669"/>
    <property type="project" value="UniProtKB-ARBA"/>
</dbReference>
<dbReference type="SUPFAM" id="SSF75632">
    <property type="entry name" value="Cullin homology domain"/>
    <property type="match status" value="1"/>
</dbReference>
<keyword evidence="8" id="KW-0227">DNA damage</keyword>
<evidence type="ECO:0000256" key="4">
    <source>
        <dbReference type="ARBA" id="ARBA00006019"/>
    </source>
</evidence>
<sequence>MCNHKMASTLYINLTGLTEKHVKANIEQFMAESMDRQIFLKRMNECWQSHCQQMIMIRGIFLYLDRTYVLQNPTIHSIWDMGLDLFRHHIVMNTLVQTRTVEGLLMLIEKERQGDAVDRTLLKSLLRMLSDLQIYQEAFESKFLVATERLYAAEGQRLMQEHDVPEYLAHVDKRLNEENERLLHYLDPATKWPLIHTVEKQLLSEHLTSILQKGLDSLLEENRVHNLTLLYSLFMRVKNGLVELCLNFNTYIKKKGRTIVIDPEKDKTMVQELLDFKDKMDNIVSHCFQRNDKFANSLKEAFEHFVNQRANKPAELIAKFVDSKLRAGNKESTEEELERLLDKIMVLFRFIHGKDVFEAFYKKDLAKRLLVGKSASVDAEKSMLSKLKQECGGGFTSKLEGMFKDMELSKDINIAFKQHMGNLRYPQLSNIDLTVNILTMGYWPTYPVLEVTLPMEMVQYQTIFNKFYLGKHSGRKLQWQPTLGHCVLKATFVQGKKELMVSLFQALVLLLFNSSDELSLEELRTFTNIEDGELRRTLQSLACGKARVLQKTPRGRDVEDMDKFQFNKDFANKLFRIKINQIQMKETTEEQKATEERVFQDRQYQIDAAIVRIMKMRKTLSHNLLISELYNQLKFPVKPADLKKRIESLIDRDYMERDKDNPNQYNYVA</sequence>
<dbReference type="GO" id="GO:0005737">
    <property type="term" value="C:cytoplasm"/>
    <property type="evidence" value="ECO:0007669"/>
    <property type="project" value="UniProtKB-SubCell"/>
</dbReference>
<dbReference type="Proteomes" id="UP000235965">
    <property type="component" value="Unassembled WGS sequence"/>
</dbReference>
<dbReference type="GO" id="GO:0031465">
    <property type="term" value="C:Cul4B-RING E3 ubiquitin ligase complex"/>
    <property type="evidence" value="ECO:0007669"/>
    <property type="project" value="UniProtKB-ARBA"/>
</dbReference>
<dbReference type="InterPro" id="IPR036390">
    <property type="entry name" value="WH_DNA-bd_sf"/>
</dbReference>
<protein>
    <recommendedName>
        <fullName evidence="14">Cullin-4B</fullName>
    </recommendedName>
</protein>
<evidence type="ECO:0000256" key="13">
    <source>
        <dbReference type="ARBA" id="ARBA00023306"/>
    </source>
</evidence>
<comment type="similarity">
    <text evidence="4 15 16">Belongs to the cullin family.</text>
</comment>
<evidence type="ECO:0000256" key="14">
    <source>
        <dbReference type="ARBA" id="ARBA00068305"/>
    </source>
</evidence>
<evidence type="ECO:0000256" key="9">
    <source>
        <dbReference type="ARBA" id="ARBA00022786"/>
    </source>
</evidence>
<dbReference type="EMBL" id="NEVH01016292">
    <property type="protein sequence ID" value="PNF26142.1"/>
    <property type="molecule type" value="Genomic_DNA"/>
</dbReference>
<dbReference type="FunFam" id="1.20.1310.10:FF:000008">
    <property type="entry name" value="Cullin 4B"/>
    <property type="match status" value="1"/>
</dbReference>
<dbReference type="GO" id="GO:0031625">
    <property type="term" value="F:ubiquitin protein ligase binding"/>
    <property type="evidence" value="ECO:0007669"/>
    <property type="project" value="InterPro"/>
</dbReference>
<keyword evidence="11" id="KW-0234">DNA repair</keyword>
<dbReference type="PANTHER" id="PTHR11932">
    <property type="entry name" value="CULLIN"/>
    <property type="match status" value="1"/>
</dbReference>
<evidence type="ECO:0000256" key="5">
    <source>
        <dbReference type="ARBA" id="ARBA00022490"/>
    </source>
</evidence>
<evidence type="ECO:0000256" key="10">
    <source>
        <dbReference type="ARBA" id="ARBA00022843"/>
    </source>
</evidence>
<dbReference type="PROSITE" id="PS50069">
    <property type="entry name" value="CULLIN_2"/>
    <property type="match status" value="1"/>
</dbReference>
<reference evidence="18 19" key="1">
    <citation type="submission" date="2017-12" db="EMBL/GenBank/DDBJ databases">
        <title>Hemimetabolous genomes reveal molecular basis of termite eusociality.</title>
        <authorList>
            <person name="Harrison M.C."/>
            <person name="Jongepier E."/>
            <person name="Robertson H.M."/>
            <person name="Arning N."/>
            <person name="Bitard-Feildel T."/>
            <person name="Chao H."/>
            <person name="Childers C.P."/>
            <person name="Dinh H."/>
            <person name="Doddapaneni H."/>
            <person name="Dugan S."/>
            <person name="Gowin J."/>
            <person name="Greiner C."/>
            <person name="Han Y."/>
            <person name="Hu H."/>
            <person name="Hughes D.S.T."/>
            <person name="Huylmans A.-K."/>
            <person name="Kemena C."/>
            <person name="Kremer L.P.M."/>
            <person name="Lee S.L."/>
            <person name="Lopez-Ezquerra A."/>
            <person name="Mallet L."/>
            <person name="Monroy-Kuhn J.M."/>
            <person name="Moser A."/>
            <person name="Murali S.C."/>
            <person name="Muzny D.M."/>
            <person name="Otani S."/>
            <person name="Piulachs M.-D."/>
            <person name="Poelchau M."/>
            <person name="Qu J."/>
            <person name="Schaub F."/>
            <person name="Wada-Katsumata A."/>
            <person name="Worley K.C."/>
            <person name="Xie Q."/>
            <person name="Ylla G."/>
            <person name="Poulsen M."/>
            <person name="Gibbs R.A."/>
            <person name="Schal C."/>
            <person name="Richards S."/>
            <person name="Belles X."/>
            <person name="Korb J."/>
            <person name="Bornberg-Bauer E."/>
        </authorList>
    </citation>
    <scope>NUCLEOTIDE SEQUENCE [LARGE SCALE GENOMIC DNA]</scope>
    <source>
        <tissue evidence="18">Whole body</tissue>
    </source>
</reference>
<keyword evidence="6" id="KW-1017">Isopeptide bond</keyword>
<evidence type="ECO:0000313" key="18">
    <source>
        <dbReference type="EMBL" id="PNF26142.1"/>
    </source>
</evidence>
<dbReference type="SUPFAM" id="SSF74788">
    <property type="entry name" value="Cullin repeat-like"/>
    <property type="match status" value="1"/>
</dbReference>
<evidence type="ECO:0000256" key="11">
    <source>
        <dbReference type="ARBA" id="ARBA00023204"/>
    </source>
</evidence>
<keyword evidence="7" id="KW-0597">Phosphoprotein</keyword>
<evidence type="ECO:0000256" key="15">
    <source>
        <dbReference type="PROSITE-ProRule" id="PRU00330"/>
    </source>
</evidence>
<dbReference type="FunFam" id="1.20.1310.10:FF:000004">
    <property type="entry name" value="Cullin 4B"/>
    <property type="match status" value="1"/>
</dbReference>
<comment type="subcellular location">
    <subcellularLocation>
        <location evidence="2">Cytoplasm</location>
    </subcellularLocation>
    <subcellularLocation>
        <location evidence="1">Nucleus</location>
    </subcellularLocation>
</comment>
<dbReference type="OrthoDB" id="27073at2759"/>
<dbReference type="InterPro" id="IPR045093">
    <property type="entry name" value="Cullin"/>
</dbReference>
<dbReference type="Pfam" id="PF10557">
    <property type="entry name" value="Cullin_Nedd8"/>
    <property type="match status" value="1"/>
</dbReference>
<dbReference type="InterPro" id="IPR036317">
    <property type="entry name" value="Cullin_homology_sf"/>
</dbReference>
<dbReference type="InterPro" id="IPR059120">
    <property type="entry name" value="Cullin-like_AB"/>
</dbReference>
<keyword evidence="5" id="KW-0963">Cytoplasm</keyword>
<dbReference type="InterPro" id="IPR016158">
    <property type="entry name" value="Cullin_homology"/>
</dbReference>
<evidence type="ECO:0000256" key="6">
    <source>
        <dbReference type="ARBA" id="ARBA00022499"/>
    </source>
</evidence>
<dbReference type="GO" id="GO:0006511">
    <property type="term" value="P:ubiquitin-dependent protein catabolic process"/>
    <property type="evidence" value="ECO:0007669"/>
    <property type="project" value="InterPro"/>
</dbReference>
<dbReference type="GO" id="GO:0042254">
    <property type="term" value="P:ribosome biogenesis"/>
    <property type="evidence" value="ECO:0007669"/>
    <property type="project" value="UniProtKB-ARBA"/>
</dbReference>
<gene>
    <name evidence="18" type="primary">Cul4b_1</name>
    <name evidence="18" type="ORF">B7P43_G04457</name>
</gene>
<dbReference type="GO" id="GO:0016567">
    <property type="term" value="P:protein ubiquitination"/>
    <property type="evidence" value="ECO:0007669"/>
    <property type="project" value="UniProtKB-ARBA"/>
</dbReference>
<keyword evidence="10" id="KW-0832">Ubl conjugation</keyword>
<dbReference type="PROSITE" id="PS01256">
    <property type="entry name" value="CULLIN_1"/>
    <property type="match status" value="1"/>
</dbReference>
<evidence type="ECO:0000256" key="12">
    <source>
        <dbReference type="ARBA" id="ARBA00023242"/>
    </source>
</evidence>
<evidence type="ECO:0000256" key="8">
    <source>
        <dbReference type="ARBA" id="ARBA00022763"/>
    </source>
</evidence>
<proteinExistence type="inferred from homology"/>
<dbReference type="GO" id="GO:0005634">
    <property type="term" value="C:nucleus"/>
    <property type="evidence" value="ECO:0007669"/>
    <property type="project" value="UniProtKB-SubCell"/>
</dbReference>
<keyword evidence="9" id="KW-0833">Ubl conjugation pathway</keyword>
<dbReference type="Pfam" id="PF26557">
    <property type="entry name" value="Cullin_AB"/>
    <property type="match status" value="1"/>
</dbReference>
<dbReference type="AlphaFoldDB" id="A0A2J7QC43"/>
<organism evidence="18 19">
    <name type="scientific">Cryptotermes secundus</name>
    <dbReference type="NCBI Taxonomy" id="105785"/>
    <lineage>
        <taxon>Eukaryota</taxon>
        <taxon>Metazoa</taxon>
        <taxon>Ecdysozoa</taxon>
        <taxon>Arthropoda</taxon>
        <taxon>Hexapoda</taxon>
        <taxon>Insecta</taxon>
        <taxon>Pterygota</taxon>
        <taxon>Neoptera</taxon>
        <taxon>Polyneoptera</taxon>
        <taxon>Dictyoptera</taxon>
        <taxon>Blattodea</taxon>
        <taxon>Blattoidea</taxon>
        <taxon>Termitoidae</taxon>
        <taxon>Kalotermitidae</taxon>
        <taxon>Cryptotermitinae</taxon>
        <taxon>Cryptotermes</taxon>
    </lineage>
</organism>
<keyword evidence="12" id="KW-0539">Nucleus</keyword>
<evidence type="ECO:0000256" key="7">
    <source>
        <dbReference type="ARBA" id="ARBA00022553"/>
    </source>
</evidence>
<comment type="caution">
    <text evidence="18">The sequence shown here is derived from an EMBL/GenBank/DDBJ whole genome shotgun (WGS) entry which is preliminary data.</text>
</comment>
<dbReference type="FunFam" id="1.20.1310.10:FF:000003">
    <property type="entry name" value="Cullin 4A"/>
    <property type="match status" value="1"/>
</dbReference>
<dbReference type="InterPro" id="IPR019559">
    <property type="entry name" value="Cullin_neddylation_domain"/>
</dbReference>
<dbReference type="FunFam" id="1.10.10.10:FF:000050">
    <property type="entry name" value="Cullin 4B"/>
    <property type="match status" value="1"/>
</dbReference>
<dbReference type="Gene3D" id="1.20.1310.10">
    <property type="entry name" value="Cullin Repeats"/>
    <property type="match status" value="4"/>
</dbReference>
<evidence type="ECO:0000256" key="1">
    <source>
        <dbReference type="ARBA" id="ARBA00004123"/>
    </source>
</evidence>
<evidence type="ECO:0000256" key="3">
    <source>
        <dbReference type="ARBA" id="ARBA00004906"/>
    </source>
</evidence>
<evidence type="ECO:0000259" key="17">
    <source>
        <dbReference type="PROSITE" id="PS50069"/>
    </source>
</evidence>
<keyword evidence="13" id="KW-0131">Cell cycle</keyword>
<dbReference type="Pfam" id="PF00888">
    <property type="entry name" value="Cullin"/>
    <property type="match status" value="1"/>
</dbReference>
<dbReference type="InterPro" id="IPR016159">
    <property type="entry name" value="Cullin_repeat-like_dom_sf"/>
</dbReference>
<dbReference type="Gene3D" id="3.30.230.130">
    <property type="entry name" value="Cullin, Chain C, Domain 2"/>
    <property type="match status" value="1"/>
</dbReference>
<keyword evidence="19" id="KW-1185">Reference proteome</keyword>
<dbReference type="SMART" id="SM00182">
    <property type="entry name" value="CULLIN"/>
    <property type="match status" value="1"/>
</dbReference>
<dbReference type="InterPro" id="IPR016157">
    <property type="entry name" value="Cullin_CS"/>
</dbReference>
<name>A0A2J7QC43_9NEOP</name>
<feature type="domain" description="Cullin family profile" evidence="17">
    <location>
        <begin position="312"/>
        <end position="542"/>
    </location>
</feature>
<dbReference type="Gene3D" id="1.10.10.10">
    <property type="entry name" value="Winged helix-like DNA-binding domain superfamily/Winged helix DNA-binding domain"/>
    <property type="match status" value="1"/>
</dbReference>